<proteinExistence type="predicted"/>
<evidence type="ECO:0000313" key="1">
    <source>
        <dbReference type="EMBL" id="GFH21994.1"/>
    </source>
</evidence>
<accession>A0A699ZTA2</accession>
<organism evidence="1 2">
    <name type="scientific">Haematococcus lacustris</name>
    <name type="common">Green alga</name>
    <name type="synonym">Haematococcus pluvialis</name>
    <dbReference type="NCBI Taxonomy" id="44745"/>
    <lineage>
        <taxon>Eukaryota</taxon>
        <taxon>Viridiplantae</taxon>
        <taxon>Chlorophyta</taxon>
        <taxon>core chlorophytes</taxon>
        <taxon>Chlorophyceae</taxon>
        <taxon>CS clade</taxon>
        <taxon>Chlamydomonadales</taxon>
        <taxon>Haematococcaceae</taxon>
        <taxon>Haematococcus</taxon>
    </lineage>
</organism>
<name>A0A699ZTA2_HAELA</name>
<comment type="caution">
    <text evidence="1">The sequence shown here is derived from an EMBL/GenBank/DDBJ whole genome shotgun (WGS) entry which is preliminary data.</text>
</comment>
<evidence type="ECO:0000313" key="2">
    <source>
        <dbReference type="Proteomes" id="UP000485058"/>
    </source>
</evidence>
<protein>
    <submittedName>
        <fullName evidence="1">Uncharacterized protein</fullName>
    </submittedName>
</protein>
<dbReference type="EMBL" id="BLLF01001946">
    <property type="protein sequence ID" value="GFH21994.1"/>
    <property type="molecule type" value="Genomic_DNA"/>
</dbReference>
<dbReference type="AlphaFoldDB" id="A0A699ZTA2"/>
<gene>
    <name evidence="1" type="ORF">HaLaN_19391</name>
</gene>
<reference evidence="1 2" key="1">
    <citation type="submission" date="2020-02" db="EMBL/GenBank/DDBJ databases">
        <title>Draft genome sequence of Haematococcus lacustris strain NIES-144.</title>
        <authorList>
            <person name="Morimoto D."/>
            <person name="Nakagawa S."/>
            <person name="Yoshida T."/>
            <person name="Sawayama S."/>
        </authorList>
    </citation>
    <scope>NUCLEOTIDE SEQUENCE [LARGE SCALE GENOMIC DNA]</scope>
    <source>
        <strain evidence="1 2">NIES-144</strain>
    </source>
</reference>
<dbReference type="Proteomes" id="UP000485058">
    <property type="component" value="Unassembled WGS sequence"/>
</dbReference>
<sequence>MDQCASTVSSQHTFPLVSTPTGTLHSSRGDLHALQAAALACAHAMDVVKLCAMHLCIDDVLSTVPLRPSSHLGVMSVLEDCWVGGGIETRDAAM</sequence>
<keyword evidence="2" id="KW-1185">Reference proteome</keyword>